<name>A0A5B7E5V4_PORTR</name>
<evidence type="ECO:0000313" key="2">
    <source>
        <dbReference type="EMBL" id="MPC28164.1"/>
    </source>
</evidence>
<dbReference type="AlphaFoldDB" id="A0A5B7E5V4"/>
<gene>
    <name evidence="2" type="ORF">E2C01_021359</name>
</gene>
<protein>
    <submittedName>
        <fullName evidence="2">Uncharacterized protein</fullName>
    </submittedName>
</protein>
<keyword evidence="3" id="KW-1185">Reference proteome</keyword>
<accession>A0A5B7E5V4</accession>
<feature type="region of interest" description="Disordered" evidence="1">
    <location>
        <begin position="56"/>
        <end position="116"/>
    </location>
</feature>
<sequence length="116" mass="13193">MWAGSVTVPHVVFEGRLNYFLDRAQRRCLNTLDAPSERESLGDFLCSVQTQEKRRLGRTRAAVVGEKEKGRWRRERRSEGQRSSVLTVGPPRRELVASSSSGALRQKPYRGPLKPQ</sequence>
<comment type="caution">
    <text evidence="2">The sequence shown here is derived from an EMBL/GenBank/DDBJ whole genome shotgun (WGS) entry which is preliminary data.</text>
</comment>
<dbReference type="EMBL" id="VSRR010001866">
    <property type="protein sequence ID" value="MPC28164.1"/>
    <property type="molecule type" value="Genomic_DNA"/>
</dbReference>
<evidence type="ECO:0000256" key="1">
    <source>
        <dbReference type="SAM" id="MobiDB-lite"/>
    </source>
</evidence>
<dbReference type="Proteomes" id="UP000324222">
    <property type="component" value="Unassembled WGS sequence"/>
</dbReference>
<organism evidence="2 3">
    <name type="scientific">Portunus trituberculatus</name>
    <name type="common">Swimming crab</name>
    <name type="synonym">Neptunus trituberculatus</name>
    <dbReference type="NCBI Taxonomy" id="210409"/>
    <lineage>
        <taxon>Eukaryota</taxon>
        <taxon>Metazoa</taxon>
        <taxon>Ecdysozoa</taxon>
        <taxon>Arthropoda</taxon>
        <taxon>Crustacea</taxon>
        <taxon>Multicrustacea</taxon>
        <taxon>Malacostraca</taxon>
        <taxon>Eumalacostraca</taxon>
        <taxon>Eucarida</taxon>
        <taxon>Decapoda</taxon>
        <taxon>Pleocyemata</taxon>
        <taxon>Brachyura</taxon>
        <taxon>Eubrachyura</taxon>
        <taxon>Portunoidea</taxon>
        <taxon>Portunidae</taxon>
        <taxon>Portuninae</taxon>
        <taxon>Portunus</taxon>
    </lineage>
</organism>
<evidence type="ECO:0000313" key="3">
    <source>
        <dbReference type="Proteomes" id="UP000324222"/>
    </source>
</evidence>
<proteinExistence type="predicted"/>
<reference evidence="2 3" key="1">
    <citation type="submission" date="2019-05" db="EMBL/GenBank/DDBJ databases">
        <title>Another draft genome of Portunus trituberculatus and its Hox gene families provides insights of decapod evolution.</title>
        <authorList>
            <person name="Jeong J.-H."/>
            <person name="Song I."/>
            <person name="Kim S."/>
            <person name="Choi T."/>
            <person name="Kim D."/>
            <person name="Ryu S."/>
            <person name="Kim W."/>
        </authorList>
    </citation>
    <scope>NUCLEOTIDE SEQUENCE [LARGE SCALE GENOMIC DNA]</scope>
    <source>
        <tissue evidence="2">Muscle</tissue>
    </source>
</reference>